<keyword evidence="6" id="KW-1185">Reference proteome</keyword>
<evidence type="ECO:0000256" key="2">
    <source>
        <dbReference type="SAM" id="SignalP"/>
    </source>
</evidence>
<dbReference type="EMBL" id="JACVVK020000095">
    <property type="protein sequence ID" value="KAK7493206.1"/>
    <property type="molecule type" value="Genomic_DNA"/>
</dbReference>
<dbReference type="PROSITE" id="PS01186">
    <property type="entry name" value="EGF_2"/>
    <property type="match status" value="1"/>
</dbReference>
<dbReference type="SUPFAM" id="SSF57196">
    <property type="entry name" value="EGF/Laminin"/>
    <property type="match status" value="1"/>
</dbReference>
<dbReference type="InterPro" id="IPR000742">
    <property type="entry name" value="EGF"/>
</dbReference>
<reference evidence="5 6" key="1">
    <citation type="journal article" date="2023" name="Sci. Data">
        <title>Genome assembly of the Korean intertidal mud-creeper Batillaria attramentaria.</title>
        <authorList>
            <person name="Patra A.K."/>
            <person name="Ho P.T."/>
            <person name="Jun S."/>
            <person name="Lee S.J."/>
            <person name="Kim Y."/>
            <person name="Won Y.J."/>
        </authorList>
    </citation>
    <scope>NUCLEOTIDE SEQUENCE [LARGE SCALE GENOMIC DNA]</scope>
    <source>
        <strain evidence="5">Wonlab-2016</strain>
    </source>
</reference>
<feature type="signal peptide" evidence="2">
    <location>
        <begin position="1"/>
        <end position="27"/>
    </location>
</feature>
<accession>A0ABD0L1S5</accession>
<dbReference type="Gene3D" id="2.10.25.10">
    <property type="entry name" value="Laminin"/>
    <property type="match status" value="1"/>
</dbReference>
<feature type="chain" id="PRO_5044773063" description="EGF-like domain-containing protein" evidence="2">
    <location>
        <begin position="28"/>
        <end position="201"/>
    </location>
</feature>
<keyword evidence="1" id="KW-0245">EGF-like domain</keyword>
<feature type="domain" description="EGF-like" evidence="3">
    <location>
        <begin position="100"/>
        <end position="138"/>
    </location>
</feature>
<organism evidence="5 6">
    <name type="scientific">Batillaria attramentaria</name>
    <dbReference type="NCBI Taxonomy" id="370345"/>
    <lineage>
        <taxon>Eukaryota</taxon>
        <taxon>Metazoa</taxon>
        <taxon>Spiralia</taxon>
        <taxon>Lophotrochozoa</taxon>
        <taxon>Mollusca</taxon>
        <taxon>Gastropoda</taxon>
        <taxon>Caenogastropoda</taxon>
        <taxon>Sorbeoconcha</taxon>
        <taxon>Cerithioidea</taxon>
        <taxon>Batillariidae</taxon>
        <taxon>Batillaria</taxon>
    </lineage>
</organism>
<dbReference type="AlphaFoldDB" id="A0ABD0L1S5"/>
<proteinExistence type="predicted"/>
<dbReference type="PROSITE" id="PS50026">
    <property type="entry name" value="EGF_3"/>
    <property type="match status" value="1"/>
</dbReference>
<evidence type="ECO:0000259" key="3">
    <source>
        <dbReference type="PROSITE" id="PS50026"/>
    </source>
</evidence>
<evidence type="ECO:0000259" key="4">
    <source>
        <dbReference type="PROSITE" id="PS50948"/>
    </source>
</evidence>
<evidence type="ECO:0000256" key="1">
    <source>
        <dbReference type="PROSITE-ProRule" id="PRU00076"/>
    </source>
</evidence>
<dbReference type="PROSITE" id="PS50948">
    <property type="entry name" value="PAN"/>
    <property type="match status" value="1"/>
</dbReference>
<evidence type="ECO:0000313" key="5">
    <source>
        <dbReference type="EMBL" id="KAK7493206.1"/>
    </source>
</evidence>
<sequence>MARLVKRFQTCLVLFLCFLHFETRTFGQAYMTRHFLHSVCIGKALTSDIIKVERVRSLLECVKECATLGECRSVSVCKEDGKNICSLSTGTLSSCNSLAVQGNCSFIQMMDPCENDGVLDKATMTCNCPVGWEGKRCETPSPETTTEASTTTVDPYSCLSGQACDGASAKSYSNGVAYCCPSGSSSVSVRSINGVVTCSCS</sequence>
<feature type="disulfide bond" evidence="1">
    <location>
        <begin position="128"/>
        <end position="137"/>
    </location>
</feature>
<dbReference type="Proteomes" id="UP001519460">
    <property type="component" value="Unassembled WGS sequence"/>
</dbReference>
<dbReference type="InterPro" id="IPR003609">
    <property type="entry name" value="Pan_app"/>
</dbReference>
<protein>
    <recommendedName>
        <fullName evidence="7">EGF-like domain-containing protein</fullName>
    </recommendedName>
</protein>
<name>A0ABD0L1S5_9CAEN</name>
<evidence type="ECO:0000313" key="6">
    <source>
        <dbReference type="Proteomes" id="UP001519460"/>
    </source>
</evidence>
<keyword evidence="1" id="KW-1015">Disulfide bond</keyword>
<keyword evidence="2" id="KW-0732">Signal</keyword>
<comment type="caution">
    <text evidence="1">Lacks conserved residue(s) required for the propagation of feature annotation.</text>
</comment>
<gene>
    <name evidence="5" type="ORF">BaRGS_00015543</name>
</gene>
<feature type="domain" description="Apple" evidence="4">
    <location>
        <begin position="40"/>
        <end position="113"/>
    </location>
</feature>
<comment type="caution">
    <text evidence="5">The sequence shown here is derived from an EMBL/GenBank/DDBJ whole genome shotgun (WGS) entry which is preliminary data.</text>
</comment>
<dbReference type="PROSITE" id="PS00022">
    <property type="entry name" value="EGF_1"/>
    <property type="match status" value="1"/>
</dbReference>
<evidence type="ECO:0008006" key="7">
    <source>
        <dbReference type="Google" id="ProtNLM"/>
    </source>
</evidence>